<dbReference type="GO" id="GO:0005886">
    <property type="term" value="C:plasma membrane"/>
    <property type="evidence" value="ECO:0007669"/>
    <property type="project" value="TreeGrafter"/>
</dbReference>
<proteinExistence type="predicted"/>
<dbReference type="Gene3D" id="1.20.120.520">
    <property type="entry name" value="nmb1532 protein domain like"/>
    <property type="match status" value="1"/>
</dbReference>
<sequence length="182" mass="20685">MNGIDILMKEHENILAFNGFLRKICAGIVEGGEVDGALLRECIDFGRNYADKHHHGKEEKILFRIMMENMGPVADKLIRNGMLVEHDLGRLHLTQLEAAIEEYEKDPVTDHKLDIISNAVGYGALLQRHIEKEDQAAYAFAARALPADKMNDVDTETENFEIQARKDGVQDHYENWLRSKLA</sequence>
<name>A0A2S6HN58_9FIRM</name>
<evidence type="ECO:0000313" key="3">
    <source>
        <dbReference type="Proteomes" id="UP000237749"/>
    </source>
</evidence>
<dbReference type="Pfam" id="PF01814">
    <property type="entry name" value="Hemerythrin"/>
    <property type="match status" value="1"/>
</dbReference>
<comment type="caution">
    <text evidence="2">The sequence shown here is derived from an EMBL/GenBank/DDBJ whole genome shotgun (WGS) entry which is preliminary data.</text>
</comment>
<evidence type="ECO:0000313" key="2">
    <source>
        <dbReference type="EMBL" id="PPK78899.1"/>
    </source>
</evidence>
<evidence type="ECO:0000259" key="1">
    <source>
        <dbReference type="Pfam" id="PF01814"/>
    </source>
</evidence>
<dbReference type="Proteomes" id="UP000237749">
    <property type="component" value="Unassembled WGS sequence"/>
</dbReference>
<accession>A0A2S6HN58</accession>
<dbReference type="EMBL" id="PTJA01000012">
    <property type="protein sequence ID" value="PPK78899.1"/>
    <property type="molecule type" value="Genomic_DNA"/>
</dbReference>
<dbReference type="InterPro" id="IPR012312">
    <property type="entry name" value="Hemerythrin-like"/>
</dbReference>
<gene>
    <name evidence="2" type="ORF">BXY41_11258</name>
</gene>
<dbReference type="PANTHER" id="PTHR39966">
    <property type="entry name" value="BLL2471 PROTEIN-RELATED"/>
    <property type="match status" value="1"/>
</dbReference>
<reference evidence="2 3" key="1">
    <citation type="submission" date="2018-02" db="EMBL/GenBank/DDBJ databases">
        <title>Genomic Encyclopedia of Archaeal and Bacterial Type Strains, Phase II (KMG-II): from individual species to whole genera.</title>
        <authorList>
            <person name="Goeker M."/>
        </authorList>
    </citation>
    <scope>NUCLEOTIDE SEQUENCE [LARGE SCALE GENOMIC DNA]</scope>
    <source>
        <strain evidence="2 3">DSM 3808</strain>
    </source>
</reference>
<protein>
    <submittedName>
        <fullName evidence="2">Hemerythrin-like domain-containing protein</fullName>
    </submittedName>
</protein>
<dbReference type="OrthoDB" id="9785474at2"/>
<dbReference type="RefSeq" id="WP_104438601.1">
    <property type="nucleotide sequence ID" value="NZ_PTJA01000012.1"/>
</dbReference>
<keyword evidence="3" id="KW-1185">Reference proteome</keyword>
<dbReference type="PANTHER" id="PTHR39966:SF1">
    <property type="entry name" value="HEMERYTHRIN-LIKE DOMAIN-CONTAINING PROTEIN"/>
    <property type="match status" value="1"/>
</dbReference>
<feature type="domain" description="Hemerythrin-like" evidence="1">
    <location>
        <begin position="3"/>
        <end position="139"/>
    </location>
</feature>
<organism evidence="2 3">
    <name type="scientific">Lacrimispora xylanisolvens</name>
    <dbReference type="NCBI Taxonomy" id="384636"/>
    <lineage>
        <taxon>Bacteria</taxon>
        <taxon>Bacillati</taxon>
        <taxon>Bacillota</taxon>
        <taxon>Clostridia</taxon>
        <taxon>Lachnospirales</taxon>
        <taxon>Lachnospiraceae</taxon>
        <taxon>Lacrimispora</taxon>
    </lineage>
</organism>
<dbReference type="AlphaFoldDB" id="A0A2S6HN58"/>